<dbReference type="GO" id="GO:0022857">
    <property type="term" value="F:transmembrane transporter activity"/>
    <property type="evidence" value="ECO:0007669"/>
    <property type="project" value="InterPro"/>
</dbReference>
<feature type="transmembrane region" description="Helical" evidence="8">
    <location>
        <begin position="162"/>
        <end position="181"/>
    </location>
</feature>
<keyword evidence="7 8" id="KW-0472">Membrane</keyword>
<dbReference type="Proteomes" id="UP000036503">
    <property type="component" value="Unassembled WGS sequence"/>
</dbReference>
<dbReference type="PROSITE" id="PS50928">
    <property type="entry name" value="ABC_TM1"/>
    <property type="match status" value="1"/>
</dbReference>
<evidence type="ECO:0000256" key="2">
    <source>
        <dbReference type="ARBA" id="ARBA00022448"/>
    </source>
</evidence>
<gene>
    <name evidence="10" type="ORF">AB840_12960</name>
</gene>
<accession>A0A0J6ZL49</accession>
<evidence type="ECO:0000256" key="1">
    <source>
        <dbReference type="ARBA" id="ARBA00004651"/>
    </source>
</evidence>
<dbReference type="PANTHER" id="PTHR30614:SF0">
    <property type="entry name" value="L-CYSTINE TRANSPORT SYSTEM PERMEASE PROTEIN TCYL"/>
    <property type="match status" value="1"/>
</dbReference>
<keyword evidence="11" id="KW-1185">Reference proteome</keyword>
<dbReference type="CDD" id="cd06261">
    <property type="entry name" value="TM_PBP2"/>
    <property type="match status" value="1"/>
</dbReference>
<dbReference type="PATRIC" id="fig|1122219.3.peg.2680"/>
<feature type="transmembrane region" description="Helical" evidence="8">
    <location>
        <begin position="201"/>
        <end position="220"/>
    </location>
</feature>
<comment type="caution">
    <text evidence="10">The sequence shown here is derived from an EMBL/GenBank/DDBJ whole genome shotgun (WGS) entry which is preliminary data.</text>
</comment>
<evidence type="ECO:0000256" key="6">
    <source>
        <dbReference type="ARBA" id="ARBA00022989"/>
    </source>
</evidence>
<dbReference type="PANTHER" id="PTHR30614">
    <property type="entry name" value="MEMBRANE COMPONENT OF AMINO ACID ABC TRANSPORTER"/>
    <property type="match status" value="1"/>
</dbReference>
<dbReference type="InterPro" id="IPR000515">
    <property type="entry name" value="MetI-like"/>
</dbReference>
<evidence type="ECO:0000259" key="9">
    <source>
        <dbReference type="PROSITE" id="PS50928"/>
    </source>
</evidence>
<reference evidence="10 11" key="1">
    <citation type="submission" date="2015-06" db="EMBL/GenBank/DDBJ databases">
        <title>Draft genome sequence of beer spoilage bacterium Megasphaera cerevisiae type strain 20462.</title>
        <authorList>
            <person name="Kutumbaka K."/>
            <person name="Pasmowitz J."/>
            <person name="Mategko J."/>
            <person name="Reyes D."/>
            <person name="Friedrich A."/>
            <person name="Han S."/>
            <person name="Martens-Habbena W."/>
            <person name="Neal-McKinney J."/>
            <person name="Janagama H.K."/>
            <person name="Nadala C."/>
            <person name="Samadpour M."/>
        </authorList>
    </citation>
    <scope>NUCLEOTIDE SEQUENCE [LARGE SCALE GENOMIC DNA]</scope>
    <source>
        <strain evidence="10 11">DSM 20462</strain>
    </source>
</reference>
<sequence length="230" mass="25523">MLHSLQRACSLLLPQLFDAFWIVVEVTITSFIVAMFLGIAIAFGRISNIKIVNAMMLFLIEIVRGTPLLVQLVYTYYVIPLLINIVISFTGGYADFKMTPFMAGVIGLGIHYAVLLSEVIRSAIANIDSGQREAALSLGFGEFECLCSVILPQAMRNSVPVFGNYLVTIVKDTSLLAYISLPELLLKTKEVTSQTFLTIESYTILAVIYLLITFPLSRIISLIEKKIMKI</sequence>
<evidence type="ECO:0000256" key="5">
    <source>
        <dbReference type="ARBA" id="ARBA00022970"/>
    </source>
</evidence>
<dbReference type="SUPFAM" id="SSF161098">
    <property type="entry name" value="MetI-like"/>
    <property type="match status" value="1"/>
</dbReference>
<dbReference type="NCBIfam" id="TIGR01726">
    <property type="entry name" value="HEQRo_perm_3TM"/>
    <property type="match status" value="1"/>
</dbReference>
<dbReference type="InParanoid" id="A0A0J6ZL49"/>
<comment type="similarity">
    <text evidence="8">Belongs to the binding-protein-dependent transport system permease family.</text>
</comment>
<evidence type="ECO:0000256" key="4">
    <source>
        <dbReference type="ARBA" id="ARBA00022692"/>
    </source>
</evidence>
<keyword evidence="2 8" id="KW-0813">Transport</keyword>
<protein>
    <submittedName>
        <fullName evidence="10">Polar amino acid ABC transporter permease</fullName>
    </submittedName>
</protein>
<evidence type="ECO:0000313" key="11">
    <source>
        <dbReference type="Proteomes" id="UP000036503"/>
    </source>
</evidence>
<feature type="transmembrane region" description="Helical" evidence="8">
    <location>
        <begin position="20"/>
        <end position="44"/>
    </location>
</feature>
<keyword evidence="4 8" id="KW-0812">Transmembrane</keyword>
<dbReference type="OrthoDB" id="9805999at2"/>
<keyword evidence="5" id="KW-0029">Amino-acid transport</keyword>
<dbReference type="AlphaFoldDB" id="A0A0J6ZL49"/>
<dbReference type="InterPro" id="IPR010065">
    <property type="entry name" value="AA_ABC_transptr_permease_3TM"/>
</dbReference>
<dbReference type="Pfam" id="PF00528">
    <property type="entry name" value="BPD_transp_1"/>
    <property type="match status" value="1"/>
</dbReference>
<evidence type="ECO:0000256" key="7">
    <source>
        <dbReference type="ARBA" id="ARBA00023136"/>
    </source>
</evidence>
<organism evidence="10 11">
    <name type="scientific">Megasphaera cerevisiae DSM 20462</name>
    <dbReference type="NCBI Taxonomy" id="1122219"/>
    <lineage>
        <taxon>Bacteria</taxon>
        <taxon>Bacillati</taxon>
        <taxon>Bacillota</taxon>
        <taxon>Negativicutes</taxon>
        <taxon>Veillonellales</taxon>
        <taxon>Veillonellaceae</taxon>
        <taxon>Megasphaera</taxon>
    </lineage>
</organism>
<keyword evidence="6 8" id="KW-1133">Transmembrane helix</keyword>
<comment type="subcellular location">
    <subcellularLocation>
        <location evidence="1 8">Cell membrane</location>
        <topology evidence="1 8">Multi-pass membrane protein</topology>
    </subcellularLocation>
</comment>
<feature type="transmembrane region" description="Helical" evidence="8">
    <location>
        <begin position="76"/>
        <end position="94"/>
    </location>
</feature>
<dbReference type="GO" id="GO:0043190">
    <property type="term" value="C:ATP-binding cassette (ABC) transporter complex"/>
    <property type="evidence" value="ECO:0007669"/>
    <property type="project" value="InterPro"/>
</dbReference>
<proteinExistence type="inferred from homology"/>
<evidence type="ECO:0000256" key="3">
    <source>
        <dbReference type="ARBA" id="ARBA00022475"/>
    </source>
</evidence>
<evidence type="ECO:0000313" key="10">
    <source>
        <dbReference type="EMBL" id="KMO85561.1"/>
    </source>
</evidence>
<evidence type="ECO:0000256" key="8">
    <source>
        <dbReference type="RuleBase" id="RU363032"/>
    </source>
</evidence>
<dbReference type="InterPro" id="IPR043429">
    <property type="entry name" value="ArtM/GltK/GlnP/TcyL/YhdX-like"/>
</dbReference>
<dbReference type="InterPro" id="IPR035906">
    <property type="entry name" value="MetI-like_sf"/>
</dbReference>
<name>A0A0J6ZL49_9FIRM</name>
<feature type="domain" description="ABC transmembrane type-1" evidence="9">
    <location>
        <begin position="20"/>
        <end position="220"/>
    </location>
</feature>
<dbReference type="EMBL" id="LEKT01000057">
    <property type="protein sequence ID" value="KMO85561.1"/>
    <property type="molecule type" value="Genomic_DNA"/>
</dbReference>
<keyword evidence="3" id="KW-1003">Cell membrane</keyword>
<dbReference type="GO" id="GO:0006865">
    <property type="term" value="P:amino acid transport"/>
    <property type="evidence" value="ECO:0007669"/>
    <property type="project" value="UniProtKB-KW"/>
</dbReference>
<dbReference type="Gene3D" id="1.10.3720.10">
    <property type="entry name" value="MetI-like"/>
    <property type="match status" value="1"/>
</dbReference>
<dbReference type="STRING" id="39029.BSR42_01400"/>